<dbReference type="InterPro" id="IPR022486">
    <property type="entry name" value="PPK2_PA0141"/>
</dbReference>
<dbReference type="PANTHER" id="PTHR34383">
    <property type="entry name" value="POLYPHOSPHATE:AMP PHOSPHOTRANSFERASE-RELATED"/>
    <property type="match status" value="1"/>
</dbReference>
<dbReference type="InterPro" id="IPR016898">
    <property type="entry name" value="Polyphosphate_phosphotransfera"/>
</dbReference>
<evidence type="ECO:0000256" key="1">
    <source>
        <dbReference type="ARBA" id="ARBA00009924"/>
    </source>
</evidence>
<evidence type="ECO:0000259" key="5">
    <source>
        <dbReference type="Pfam" id="PF03976"/>
    </source>
</evidence>
<sequence>MRKKDHKKEIRETGRRVPQLSKEVYEGTLYKLQIELVKLQRHLIKFDDRILIIFEGRDAAGKDGTIKRITQHLSPRETRVIALGKPSDRDRSSWYFQRYVQYLPAAQELVLFNRSWYNRAGVEHVMRFCTADEYDEFMSSVVEFEHMLIRSGIKLLKYYLDISKPEQEKRLNERKKDPLAQWKVSALDEHALKKWDEYTLARDKMLVHTHNLITPWIIVHADDKQLARINLIKNMLSRLEYDDRDERLILPDPRIATTFEASFIEEGLLAS</sequence>
<dbReference type="Pfam" id="PF03976">
    <property type="entry name" value="PPK2"/>
    <property type="match status" value="1"/>
</dbReference>
<dbReference type="InterPro" id="IPR022488">
    <property type="entry name" value="PPK2-related"/>
</dbReference>
<keyword evidence="3 4" id="KW-0418">Kinase</keyword>
<evidence type="ECO:0000256" key="2">
    <source>
        <dbReference type="ARBA" id="ARBA00022679"/>
    </source>
</evidence>
<evidence type="ECO:0000313" key="7">
    <source>
        <dbReference type="Proteomes" id="UP000183107"/>
    </source>
</evidence>
<comment type="subunit">
    <text evidence="4">Homotetramer.</text>
</comment>
<dbReference type="GO" id="GO:0008976">
    <property type="term" value="F:polyphosphate kinase activity"/>
    <property type="evidence" value="ECO:0007669"/>
    <property type="project" value="UniProtKB-UniRule"/>
</dbReference>
<evidence type="ECO:0000256" key="4">
    <source>
        <dbReference type="RuleBase" id="RU369062"/>
    </source>
</evidence>
<dbReference type="EC" id="2.7.4.-" evidence="4"/>
<name>A0A1I4YE21_9PROT</name>
<evidence type="ECO:0000313" key="6">
    <source>
        <dbReference type="EMBL" id="SFN36321.1"/>
    </source>
</evidence>
<dbReference type="AlphaFoldDB" id="A0A1I4YE21"/>
<accession>A0A1I4YE21</accession>
<evidence type="ECO:0000256" key="3">
    <source>
        <dbReference type="ARBA" id="ARBA00022777"/>
    </source>
</evidence>
<dbReference type="STRING" id="1266925.GCA_000619905_00367"/>
<dbReference type="InterPro" id="IPR027417">
    <property type="entry name" value="P-loop_NTPase"/>
</dbReference>
<comment type="function">
    <text evidence="4">Uses inorganic polyphosphate (polyP) as a donor to convert GDP to GTP or ADP to ATP.</text>
</comment>
<keyword evidence="7" id="KW-1185">Reference proteome</keyword>
<protein>
    <recommendedName>
        <fullName evidence="4">ADP/GDP-polyphosphate phosphotransferase</fullName>
        <ecNumber evidence="4">2.7.4.-</ecNumber>
    </recommendedName>
    <alternativeName>
        <fullName evidence="4">Polyphosphate kinase PPK2</fullName>
    </alternativeName>
</protein>
<dbReference type="Gene3D" id="3.40.50.300">
    <property type="entry name" value="P-loop containing nucleotide triphosphate hydrolases"/>
    <property type="match status" value="1"/>
</dbReference>
<organism evidence="6 7">
    <name type="scientific">Nitrosospira briensis</name>
    <dbReference type="NCBI Taxonomy" id="35799"/>
    <lineage>
        <taxon>Bacteria</taxon>
        <taxon>Pseudomonadati</taxon>
        <taxon>Pseudomonadota</taxon>
        <taxon>Betaproteobacteria</taxon>
        <taxon>Nitrosomonadales</taxon>
        <taxon>Nitrosomonadaceae</taxon>
        <taxon>Nitrosospira</taxon>
    </lineage>
</organism>
<dbReference type="EMBL" id="FOVJ01000001">
    <property type="protein sequence ID" value="SFN36321.1"/>
    <property type="molecule type" value="Genomic_DNA"/>
</dbReference>
<dbReference type="SUPFAM" id="SSF52540">
    <property type="entry name" value="P-loop containing nucleoside triphosphate hydrolases"/>
    <property type="match status" value="1"/>
</dbReference>
<reference evidence="7" key="1">
    <citation type="submission" date="2016-10" db="EMBL/GenBank/DDBJ databases">
        <authorList>
            <person name="Varghese N."/>
        </authorList>
    </citation>
    <scope>NUCLEOTIDE SEQUENCE [LARGE SCALE GENOMIC DNA]</scope>
    <source>
        <strain evidence="7">Nsp8</strain>
    </source>
</reference>
<dbReference type="NCBIfam" id="TIGR03707">
    <property type="entry name" value="PPK2_P_aer"/>
    <property type="match status" value="1"/>
</dbReference>
<dbReference type="Proteomes" id="UP000183107">
    <property type="component" value="Unassembled WGS sequence"/>
</dbReference>
<proteinExistence type="inferred from homology"/>
<dbReference type="PIRSF" id="PIRSF028756">
    <property type="entry name" value="PPK2_prd"/>
    <property type="match status" value="1"/>
</dbReference>
<dbReference type="OrthoDB" id="9775224at2"/>
<feature type="domain" description="Polyphosphate kinase-2-related" evidence="5">
    <location>
        <begin position="19"/>
        <end position="245"/>
    </location>
</feature>
<keyword evidence="2 4" id="KW-0808">Transferase</keyword>
<dbReference type="GO" id="GO:0006793">
    <property type="term" value="P:phosphorus metabolic process"/>
    <property type="evidence" value="ECO:0007669"/>
    <property type="project" value="InterPro"/>
</dbReference>
<dbReference type="RefSeq" id="WP_074794531.1">
    <property type="nucleotide sequence ID" value="NZ_FOVJ01000001.1"/>
</dbReference>
<comment type="similarity">
    <text evidence="1 4">Belongs to the polyphosphate kinase 2 (PPK2) family. Class I subfamily.</text>
</comment>
<gene>
    <name evidence="6" type="ORF">SAMN05216386_0652</name>
</gene>
<dbReference type="PANTHER" id="PTHR34383:SF1">
    <property type="entry name" value="ADP-POLYPHOSPHATE PHOSPHOTRANSFERASE"/>
    <property type="match status" value="1"/>
</dbReference>